<evidence type="ECO:0000256" key="4">
    <source>
        <dbReference type="ARBA" id="ARBA00022825"/>
    </source>
</evidence>
<dbReference type="Gene3D" id="3.30.750.44">
    <property type="match status" value="1"/>
</dbReference>
<evidence type="ECO:0000313" key="8">
    <source>
        <dbReference type="Proteomes" id="UP001189619"/>
    </source>
</evidence>
<dbReference type="InterPro" id="IPR004447">
    <property type="entry name" value="Peptidase_S41A"/>
</dbReference>
<dbReference type="CDD" id="cd06782">
    <property type="entry name" value="cpPDZ_CPP-like"/>
    <property type="match status" value="1"/>
</dbReference>
<dbReference type="Pfam" id="PF03572">
    <property type="entry name" value="Peptidase_S41"/>
    <property type="match status" value="1"/>
</dbReference>
<reference evidence="7" key="1">
    <citation type="submission" date="2023-07" db="EMBL/GenBank/DDBJ databases">
        <authorList>
            <person name="Ivanov I."/>
            <person name="Teneva D."/>
            <person name="Stoikov I."/>
        </authorList>
    </citation>
    <scope>NUCLEOTIDE SEQUENCE</scope>
    <source>
        <strain evidence="7">4475</strain>
    </source>
</reference>
<dbReference type="InterPro" id="IPR002477">
    <property type="entry name" value="Peptidoglycan-bd-like"/>
</dbReference>
<protein>
    <submittedName>
        <fullName evidence="7">Peptidase S41</fullName>
    </submittedName>
</protein>
<keyword evidence="2 5" id="KW-0645">Protease</keyword>
<dbReference type="InterPro" id="IPR029045">
    <property type="entry name" value="ClpP/crotonase-like_dom_sf"/>
</dbReference>
<evidence type="ECO:0000256" key="2">
    <source>
        <dbReference type="ARBA" id="ARBA00022670"/>
    </source>
</evidence>
<dbReference type="InterPro" id="IPR001478">
    <property type="entry name" value="PDZ"/>
</dbReference>
<dbReference type="InterPro" id="IPR036034">
    <property type="entry name" value="PDZ_sf"/>
</dbReference>
<dbReference type="NCBIfam" id="TIGR00225">
    <property type="entry name" value="prc"/>
    <property type="match status" value="1"/>
</dbReference>
<sequence length="493" mass="53432">MTMKWNGRSVLALVLVSMVASSFLTMGLMKNWSGGSSNGTITASASSLFRGSQEYPQEFKKLLEAYSAIKQEYIENVSTGQLVEGAISGMVGSLKDPYSDYMDPATAEEFNSTLHSTFQGIGTEVTMQNGRVTVVSPFKNSPAEKAGLKPNDQIISVNGESLEGLDLHQAVTKIRGPKGTKAVLKIMRPGVPEPLTIVCIRDDIPIETVTSQIIEKNGVKIGVISLTQFSSDTADHFKEQLADLEKKGIGGLVIDVRGNPGGYLLAVKEIGEVLIPNRGKIVQIEYGSNSKEKEEYFSKADEAKPYPIAVLINAGSASASEILASAMRESGGYKLIGEKSFGKGTVQSTMEMADKSQLKLTIAKWLTPKGNWIHEKGIEPDVKVSQPDYFNATQLPTDKVLARDMAGSDVKNLQLILSGLKLSPGRNDGYFDEKTEQAVKQFQAAHKLPVTGKVDAATRTALEDSLREEIRKPDNDLQLQKALDVVSRDAKAK</sequence>
<dbReference type="SUPFAM" id="SSF47090">
    <property type="entry name" value="PGBD-like"/>
    <property type="match status" value="1"/>
</dbReference>
<dbReference type="EMBL" id="OY569118">
    <property type="protein sequence ID" value="CAJ1001157.1"/>
    <property type="molecule type" value="Genomic_DNA"/>
</dbReference>
<dbReference type="InterPro" id="IPR036366">
    <property type="entry name" value="PGBDSf"/>
</dbReference>
<dbReference type="Pfam" id="PF22694">
    <property type="entry name" value="CtpB_N-like"/>
    <property type="match status" value="1"/>
</dbReference>
<accession>A0AA48RG09</accession>
<dbReference type="AlphaFoldDB" id="A0AA48RG09"/>
<dbReference type="SMART" id="SM00228">
    <property type="entry name" value="PDZ"/>
    <property type="match status" value="1"/>
</dbReference>
<dbReference type="FunFam" id="2.30.42.10:FF:000063">
    <property type="entry name" value="Peptidase, S41 family"/>
    <property type="match status" value="1"/>
</dbReference>
<dbReference type="InterPro" id="IPR055210">
    <property type="entry name" value="CtpA/B_N"/>
</dbReference>
<evidence type="ECO:0000313" key="7">
    <source>
        <dbReference type="EMBL" id="CAJ1001157.1"/>
    </source>
</evidence>
<dbReference type="Pfam" id="PF01471">
    <property type="entry name" value="PG_binding_1"/>
    <property type="match status" value="1"/>
</dbReference>
<dbReference type="Proteomes" id="UP001189619">
    <property type="component" value="Chromosome"/>
</dbReference>
<dbReference type="KEGG" id="bayd:BSPP4475_02295"/>
<evidence type="ECO:0000256" key="5">
    <source>
        <dbReference type="RuleBase" id="RU004404"/>
    </source>
</evidence>
<name>A0AA48RG09_9BACL</name>
<dbReference type="PANTHER" id="PTHR32060">
    <property type="entry name" value="TAIL-SPECIFIC PROTEASE"/>
    <property type="match status" value="1"/>
</dbReference>
<dbReference type="SMART" id="SM00245">
    <property type="entry name" value="TSPc"/>
    <property type="match status" value="1"/>
</dbReference>
<dbReference type="InterPro" id="IPR036365">
    <property type="entry name" value="PGBD-like_sf"/>
</dbReference>
<keyword evidence="3 5" id="KW-0378">Hydrolase</keyword>
<gene>
    <name evidence="7" type="ORF">BSPP4475_02295</name>
</gene>
<dbReference type="Gene3D" id="1.10.101.10">
    <property type="entry name" value="PGBD-like superfamily/PGBD"/>
    <property type="match status" value="1"/>
</dbReference>
<dbReference type="Pfam" id="PF17820">
    <property type="entry name" value="PDZ_6"/>
    <property type="match status" value="1"/>
</dbReference>
<organism evidence="7 8">
    <name type="scientific">Brevibacillus aydinogluensis</name>
    <dbReference type="NCBI Taxonomy" id="927786"/>
    <lineage>
        <taxon>Bacteria</taxon>
        <taxon>Bacillati</taxon>
        <taxon>Bacillota</taxon>
        <taxon>Bacilli</taxon>
        <taxon>Bacillales</taxon>
        <taxon>Paenibacillaceae</taxon>
        <taxon>Brevibacillus</taxon>
    </lineage>
</organism>
<comment type="similarity">
    <text evidence="1 5">Belongs to the peptidase S41A family.</text>
</comment>
<dbReference type="InterPro" id="IPR005151">
    <property type="entry name" value="Tail-specific_protease"/>
</dbReference>
<feature type="domain" description="PDZ" evidence="6">
    <location>
        <begin position="111"/>
        <end position="175"/>
    </location>
</feature>
<dbReference type="PROSITE" id="PS50106">
    <property type="entry name" value="PDZ"/>
    <property type="match status" value="1"/>
</dbReference>
<evidence type="ECO:0000259" key="6">
    <source>
        <dbReference type="PROSITE" id="PS50106"/>
    </source>
</evidence>
<dbReference type="GO" id="GO:0007165">
    <property type="term" value="P:signal transduction"/>
    <property type="evidence" value="ECO:0007669"/>
    <property type="project" value="TreeGrafter"/>
</dbReference>
<dbReference type="SUPFAM" id="SSF52096">
    <property type="entry name" value="ClpP/crotonase"/>
    <property type="match status" value="1"/>
</dbReference>
<dbReference type="GO" id="GO:0030288">
    <property type="term" value="C:outer membrane-bounded periplasmic space"/>
    <property type="evidence" value="ECO:0007669"/>
    <property type="project" value="TreeGrafter"/>
</dbReference>
<dbReference type="Gene3D" id="3.90.226.10">
    <property type="entry name" value="2-enoyl-CoA Hydratase, Chain A, domain 1"/>
    <property type="match status" value="1"/>
</dbReference>
<dbReference type="SUPFAM" id="SSF50156">
    <property type="entry name" value="PDZ domain-like"/>
    <property type="match status" value="1"/>
</dbReference>
<dbReference type="InterPro" id="IPR041489">
    <property type="entry name" value="PDZ_6"/>
</dbReference>
<evidence type="ECO:0000256" key="1">
    <source>
        <dbReference type="ARBA" id="ARBA00009179"/>
    </source>
</evidence>
<proteinExistence type="inferred from homology"/>
<keyword evidence="4 5" id="KW-0720">Serine protease</keyword>
<dbReference type="GO" id="GO:0008236">
    <property type="term" value="F:serine-type peptidase activity"/>
    <property type="evidence" value="ECO:0007669"/>
    <property type="project" value="UniProtKB-KW"/>
</dbReference>
<dbReference type="GO" id="GO:0004175">
    <property type="term" value="F:endopeptidase activity"/>
    <property type="evidence" value="ECO:0007669"/>
    <property type="project" value="TreeGrafter"/>
</dbReference>
<evidence type="ECO:0000256" key="3">
    <source>
        <dbReference type="ARBA" id="ARBA00022801"/>
    </source>
</evidence>
<dbReference type="PANTHER" id="PTHR32060:SF29">
    <property type="entry name" value="CARBOXY-TERMINAL PROCESSING PROTEASE CTPB"/>
    <property type="match status" value="1"/>
</dbReference>
<dbReference type="GO" id="GO:0006508">
    <property type="term" value="P:proteolysis"/>
    <property type="evidence" value="ECO:0007669"/>
    <property type="project" value="UniProtKB-KW"/>
</dbReference>
<dbReference type="Gene3D" id="2.30.42.10">
    <property type="match status" value="1"/>
</dbReference>
<dbReference type="CDD" id="cd07560">
    <property type="entry name" value="Peptidase_S41_CPP"/>
    <property type="match status" value="1"/>
</dbReference>
<keyword evidence="8" id="KW-1185">Reference proteome</keyword>